<proteinExistence type="inferred from homology"/>
<dbReference type="AlphaFoldDB" id="A0A9X0WLM3"/>
<dbReference type="PROSITE" id="PS50893">
    <property type="entry name" value="ABC_TRANSPORTER_2"/>
    <property type="match status" value="1"/>
</dbReference>
<evidence type="ECO:0000256" key="2">
    <source>
        <dbReference type="ARBA" id="ARBA00022448"/>
    </source>
</evidence>
<dbReference type="Proteomes" id="UP001138802">
    <property type="component" value="Unassembled WGS sequence"/>
</dbReference>
<dbReference type="InterPro" id="IPR050683">
    <property type="entry name" value="Bact_Polysacc_Export_ATP-bd"/>
</dbReference>
<evidence type="ECO:0000256" key="3">
    <source>
        <dbReference type="ARBA" id="ARBA00022741"/>
    </source>
</evidence>
<dbReference type="Gene3D" id="3.40.50.300">
    <property type="entry name" value="P-loop containing nucleotide triphosphate hydrolases"/>
    <property type="match status" value="1"/>
</dbReference>
<dbReference type="InterPro" id="IPR015860">
    <property type="entry name" value="ABC_transpr_TagH-like"/>
</dbReference>
<dbReference type="InterPro" id="IPR003593">
    <property type="entry name" value="AAA+_ATPase"/>
</dbReference>
<name>A0A9X0WLM3_9GAMM</name>
<keyword evidence="4" id="KW-0067">ATP-binding</keyword>
<keyword evidence="2" id="KW-0813">Transport</keyword>
<dbReference type="PANTHER" id="PTHR46743">
    <property type="entry name" value="TEICHOIC ACIDS EXPORT ATP-BINDING PROTEIN TAGH"/>
    <property type="match status" value="1"/>
</dbReference>
<evidence type="ECO:0000313" key="6">
    <source>
        <dbReference type="EMBL" id="MBK1646674.1"/>
    </source>
</evidence>
<protein>
    <recommendedName>
        <fullName evidence="5">ABC transporter domain-containing protein</fullName>
    </recommendedName>
</protein>
<reference evidence="6 7" key="1">
    <citation type="journal article" date="2020" name="Microorganisms">
        <title>Osmotic Adaptation and Compatible Solute Biosynthesis of Phototrophic Bacteria as Revealed from Genome Analyses.</title>
        <authorList>
            <person name="Imhoff J.F."/>
            <person name="Rahn T."/>
            <person name="Kunzel S."/>
            <person name="Keller A."/>
            <person name="Neulinger S.C."/>
        </authorList>
    </citation>
    <scope>NUCLEOTIDE SEQUENCE [LARGE SCALE GENOMIC DNA]</scope>
    <source>
        <strain evidence="6 7">DSM 21303</strain>
    </source>
</reference>
<organism evidence="6 7">
    <name type="scientific">Thiocapsa imhoffii</name>
    <dbReference type="NCBI Taxonomy" id="382777"/>
    <lineage>
        <taxon>Bacteria</taxon>
        <taxon>Pseudomonadati</taxon>
        <taxon>Pseudomonadota</taxon>
        <taxon>Gammaproteobacteria</taxon>
        <taxon>Chromatiales</taxon>
        <taxon>Chromatiaceae</taxon>
        <taxon>Thiocapsa</taxon>
    </lineage>
</organism>
<dbReference type="GO" id="GO:0016887">
    <property type="term" value="F:ATP hydrolysis activity"/>
    <property type="evidence" value="ECO:0007669"/>
    <property type="project" value="InterPro"/>
</dbReference>
<dbReference type="GO" id="GO:0005524">
    <property type="term" value="F:ATP binding"/>
    <property type="evidence" value="ECO:0007669"/>
    <property type="project" value="UniProtKB-KW"/>
</dbReference>
<dbReference type="InterPro" id="IPR003439">
    <property type="entry name" value="ABC_transporter-like_ATP-bd"/>
</dbReference>
<dbReference type="InterPro" id="IPR017871">
    <property type="entry name" value="ABC_transporter-like_CS"/>
</dbReference>
<evidence type="ECO:0000313" key="7">
    <source>
        <dbReference type="Proteomes" id="UP001138802"/>
    </source>
</evidence>
<accession>A0A9X0WLM3</accession>
<dbReference type="SUPFAM" id="SSF52540">
    <property type="entry name" value="P-loop containing nucleoside triphosphate hydrolases"/>
    <property type="match status" value="1"/>
</dbReference>
<dbReference type="Pfam" id="PF00005">
    <property type="entry name" value="ABC_tran"/>
    <property type="match status" value="1"/>
</dbReference>
<comment type="caution">
    <text evidence="6">The sequence shown here is derived from an EMBL/GenBank/DDBJ whole genome shotgun (WGS) entry which is preliminary data.</text>
</comment>
<dbReference type="PANTHER" id="PTHR46743:SF2">
    <property type="entry name" value="TEICHOIC ACIDS EXPORT ATP-BINDING PROTEIN TAGH"/>
    <property type="match status" value="1"/>
</dbReference>
<dbReference type="RefSeq" id="WP_200389497.1">
    <property type="nucleotide sequence ID" value="NZ_NRSD01000030.1"/>
</dbReference>
<feature type="domain" description="ABC transporter" evidence="5">
    <location>
        <begin position="26"/>
        <end position="257"/>
    </location>
</feature>
<comment type="similarity">
    <text evidence="1">Belongs to the ABC transporter superfamily.</text>
</comment>
<sequence length="421" mass="47486">MSDDILIDVQGVSKKFCRDLKKSLWYGLQDLGNELRGHRHGSSGQLRPEEFWAIRDISFQVKRGECLGLIGRNGAGKSTLLKILNGLLKPDEGRIRLRGRIGALIELGGGFNPILSGRENIYIGGSVFGFSRAEIDKKLDEIIDFSELEEFIDMPVRNYSSGMKVRLGFSVAVHLDPDILFLDEVLAVGDAGFKLKSYGKMTELLNRCAVVFVSHSMPTIARASNRIILMKDGTDAYYGDDISYGIEQYLDLFDGEVSENAFSDGVQIHDIRLNVDYTQQVSGQTAVVNYLEDLIFLINLDIDIKHEFFDIQIWITDKDMKNVANYSSGTFGNTLRNTGDTMSVKIRWPECCLTNGEYSTTVIISKPIEIKNGSRAREDRIAVYQHILKFKVRGFKGLQWAPFHFQGQIELHKRLEDCQST</sequence>
<evidence type="ECO:0000256" key="1">
    <source>
        <dbReference type="ARBA" id="ARBA00005417"/>
    </source>
</evidence>
<dbReference type="PROSITE" id="PS00211">
    <property type="entry name" value="ABC_TRANSPORTER_1"/>
    <property type="match status" value="1"/>
</dbReference>
<evidence type="ECO:0000256" key="4">
    <source>
        <dbReference type="ARBA" id="ARBA00022840"/>
    </source>
</evidence>
<dbReference type="CDD" id="cd03220">
    <property type="entry name" value="ABC_KpsT_Wzt"/>
    <property type="match status" value="1"/>
</dbReference>
<dbReference type="GO" id="GO:0016020">
    <property type="term" value="C:membrane"/>
    <property type="evidence" value="ECO:0007669"/>
    <property type="project" value="InterPro"/>
</dbReference>
<keyword evidence="3" id="KW-0547">Nucleotide-binding</keyword>
<dbReference type="SMART" id="SM00382">
    <property type="entry name" value="AAA"/>
    <property type="match status" value="1"/>
</dbReference>
<gene>
    <name evidence="6" type="ORF">CKO25_18930</name>
</gene>
<dbReference type="GO" id="GO:0140359">
    <property type="term" value="F:ABC-type transporter activity"/>
    <property type="evidence" value="ECO:0007669"/>
    <property type="project" value="InterPro"/>
</dbReference>
<dbReference type="InterPro" id="IPR027417">
    <property type="entry name" value="P-loop_NTPase"/>
</dbReference>
<dbReference type="EMBL" id="NRSD01000030">
    <property type="protein sequence ID" value="MBK1646674.1"/>
    <property type="molecule type" value="Genomic_DNA"/>
</dbReference>
<keyword evidence="7" id="KW-1185">Reference proteome</keyword>
<evidence type="ECO:0000259" key="5">
    <source>
        <dbReference type="PROSITE" id="PS50893"/>
    </source>
</evidence>